<accession>A0ABW5Y8N4</accession>
<protein>
    <submittedName>
        <fullName evidence="2">DUF2007 domain-containing protein</fullName>
    </submittedName>
</protein>
<comment type="caution">
    <text evidence="2">The sequence shown here is derived from an EMBL/GenBank/DDBJ whole genome shotgun (WGS) entry which is preliminary data.</text>
</comment>
<organism evidence="2 3">
    <name type="scientific">Mucilaginibacter ximonensis</name>
    <dbReference type="NCBI Taxonomy" id="538021"/>
    <lineage>
        <taxon>Bacteria</taxon>
        <taxon>Pseudomonadati</taxon>
        <taxon>Bacteroidota</taxon>
        <taxon>Sphingobacteriia</taxon>
        <taxon>Sphingobacteriales</taxon>
        <taxon>Sphingobacteriaceae</taxon>
        <taxon>Mucilaginibacter</taxon>
    </lineage>
</organism>
<reference evidence="3" key="1">
    <citation type="journal article" date="2019" name="Int. J. Syst. Evol. Microbiol.">
        <title>The Global Catalogue of Microorganisms (GCM) 10K type strain sequencing project: providing services to taxonomists for standard genome sequencing and annotation.</title>
        <authorList>
            <consortium name="The Broad Institute Genomics Platform"/>
            <consortium name="The Broad Institute Genome Sequencing Center for Infectious Disease"/>
            <person name="Wu L."/>
            <person name="Ma J."/>
        </authorList>
    </citation>
    <scope>NUCLEOTIDE SEQUENCE [LARGE SCALE GENOMIC DNA]</scope>
    <source>
        <strain evidence="3">KCTC 22437</strain>
    </source>
</reference>
<dbReference type="RefSeq" id="WP_377182014.1">
    <property type="nucleotide sequence ID" value="NZ_JBHUPD010000001.1"/>
</dbReference>
<name>A0ABW5Y8N4_9SPHI</name>
<evidence type="ECO:0000313" key="2">
    <source>
        <dbReference type="EMBL" id="MFD2871385.1"/>
    </source>
</evidence>
<gene>
    <name evidence="2" type="ORF">ACFS5N_02820</name>
</gene>
<dbReference type="EMBL" id="JBHUPD010000001">
    <property type="protein sequence ID" value="MFD2871385.1"/>
    <property type="molecule type" value="Genomic_DNA"/>
</dbReference>
<dbReference type="Pfam" id="PF09413">
    <property type="entry name" value="DUF2007"/>
    <property type="match status" value="1"/>
</dbReference>
<dbReference type="InterPro" id="IPR011322">
    <property type="entry name" value="N-reg_PII-like_a/b"/>
</dbReference>
<evidence type="ECO:0000259" key="1">
    <source>
        <dbReference type="Pfam" id="PF09413"/>
    </source>
</evidence>
<dbReference type="Proteomes" id="UP001597557">
    <property type="component" value="Unassembled WGS sequence"/>
</dbReference>
<dbReference type="Gene3D" id="3.30.70.790">
    <property type="entry name" value="UreE, C-terminal domain"/>
    <property type="match status" value="1"/>
</dbReference>
<proteinExistence type="predicted"/>
<keyword evidence="3" id="KW-1185">Reference proteome</keyword>
<dbReference type="SUPFAM" id="SSF54913">
    <property type="entry name" value="GlnB-like"/>
    <property type="match status" value="1"/>
</dbReference>
<feature type="domain" description="DUF2007" evidence="1">
    <location>
        <begin position="13"/>
        <end position="70"/>
    </location>
</feature>
<evidence type="ECO:0000313" key="3">
    <source>
        <dbReference type="Proteomes" id="UP001597557"/>
    </source>
</evidence>
<sequence>MKDKIVTLDAYYDVMEAEIIRGRLEANDIPCFIADDNVLNSNPAYNLMIGGVKIKVFEHDLEKCHVILHEEPILAEGEALISCPDCHSSNVFYGPAPFKRNWFYIFLSALAGGAYPPYINRTWICKDCGTNFKLSKQEAMEK</sequence>
<dbReference type="InterPro" id="IPR018551">
    <property type="entry name" value="DUF2007"/>
</dbReference>